<dbReference type="EMBL" id="LUCM01006387">
    <property type="protein sequence ID" value="KAA0191347.1"/>
    <property type="molecule type" value="Genomic_DNA"/>
</dbReference>
<gene>
    <name evidence="3" type="ORF">FBUS_09590</name>
</gene>
<feature type="transmembrane region" description="Helical" evidence="2">
    <location>
        <begin position="20"/>
        <end position="45"/>
    </location>
</feature>
<dbReference type="OrthoDB" id="6284972at2759"/>
<name>A0A8E0RTP9_9TREM</name>
<evidence type="ECO:0000313" key="4">
    <source>
        <dbReference type="Proteomes" id="UP000728185"/>
    </source>
</evidence>
<evidence type="ECO:0000313" key="3">
    <source>
        <dbReference type="EMBL" id="KAA0191347.1"/>
    </source>
</evidence>
<keyword evidence="2" id="KW-0812">Transmembrane</keyword>
<feature type="compositionally biased region" description="Basic and acidic residues" evidence="1">
    <location>
        <begin position="89"/>
        <end position="98"/>
    </location>
</feature>
<dbReference type="AlphaFoldDB" id="A0A8E0RTP9"/>
<feature type="compositionally biased region" description="Basic and acidic residues" evidence="1">
    <location>
        <begin position="123"/>
        <end position="133"/>
    </location>
</feature>
<keyword evidence="4" id="KW-1185">Reference proteome</keyword>
<keyword evidence="2" id="KW-1133">Transmembrane helix</keyword>
<dbReference type="Proteomes" id="UP000728185">
    <property type="component" value="Unassembled WGS sequence"/>
</dbReference>
<reference evidence="3" key="1">
    <citation type="submission" date="2019-05" db="EMBL/GenBank/DDBJ databases">
        <title>Annotation for the trematode Fasciolopsis buski.</title>
        <authorList>
            <person name="Choi Y.-J."/>
        </authorList>
    </citation>
    <scope>NUCLEOTIDE SEQUENCE</scope>
    <source>
        <strain evidence="3">HT</strain>
        <tissue evidence="3">Whole worm</tissue>
    </source>
</reference>
<organism evidence="3 4">
    <name type="scientific">Fasciolopsis buskii</name>
    <dbReference type="NCBI Taxonomy" id="27845"/>
    <lineage>
        <taxon>Eukaryota</taxon>
        <taxon>Metazoa</taxon>
        <taxon>Spiralia</taxon>
        <taxon>Lophotrochozoa</taxon>
        <taxon>Platyhelminthes</taxon>
        <taxon>Trematoda</taxon>
        <taxon>Digenea</taxon>
        <taxon>Plagiorchiida</taxon>
        <taxon>Echinostomata</taxon>
        <taxon>Echinostomatoidea</taxon>
        <taxon>Fasciolidae</taxon>
        <taxon>Fasciolopsis</taxon>
    </lineage>
</organism>
<feature type="region of interest" description="Disordered" evidence="1">
    <location>
        <begin position="114"/>
        <end position="133"/>
    </location>
</feature>
<sequence length="304" mass="34993">MTKSTQFESQDRIYRWPFVSVLIGSVLFAICLVGVIILLTGSNLLRLEAKQNSQKSSENVMPSWPNFVTGSKIADNDKSMIDRSAANTERQKSDRKETPEGVVFKTLYYASGSTRSSGTTQYREAKSKEDRLRKATPPKIDIPQEMHTMDITSPSSAGSSDELDLINSQLNRVILRYFKSLLRRMTNYSKRTRRTKALKLLLRYSRRASTMPEYKDVREDSRVSLATVLRRSILIDIFNELDYNGELCTRFTKFLPDIMDLAFRYRPLCINIYKSTRTSADSCFFSKISTSKVTKWCIIKMKKK</sequence>
<feature type="region of interest" description="Disordered" evidence="1">
    <location>
        <begin position="78"/>
        <end position="98"/>
    </location>
</feature>
<accession>A0A8E0RTP9</accession>
<comment type="caution">
    <text evidence="3">The sequence shown here is derived from an EMBL/GenBank/DDBJ whole genome shotgun (WGS) entry which is preliminary data.</text>
</comment>
<evidence type="ECO:0000256" key="1">
    <source>
        <dbReference type="SAM" id="MobiDB-lite"/>
    </source>
</evidence>
<proteinExistence type="predicted"/>
<keyword evidence="2" id="KW-0472">Membrane</keyword>
<evidence type="ECO:0000256" key="2">
    <source>
        <dbReference type="SAM" id="Phobius"/>
    </source>
</evidence>
<protein>
    <submittedName>
        <fullName evidence="3">Uncharacterized protein</fullName>
    </submittedName>
</protein>